<evidence type="ECO:0000313" key="3">
    <source>
        <dbReference type="EMBL" id="MFI2488868.1"/>
    </source>
</evidence>
<evidence type="ECO:0000259" key="2">
    <source>
        <dbReference type="Pfam" id="PF13453"/>
    </source>
</evidence>
<gene>
    <name evidence="3" type="ORF">ACH47X_18310</name>
</gene>
<feature type="domain" description="Transcription factor zinc-finger" evidence="2">
    <location>
        <begin position="3"/>
        <end position="42"/>
    </location>
</feature>
<proteinExistence type="predicted"/>
<protein>
    <submittedName>
        <fullName evidence="3">Zf-TFIIB domain-containing protein</fullName>
    </submittedName>
</protein>
<feature type="compositionally biased region" description="Pro residues" evidence="1">
    <location>
        <begin position="57"/>
        <end position="69"/>
    </location>
</feature>
<feature type="region of interest" description="Disordered" evidence="1">
    <location>
        <begin position="49"/>
        <end position="127"/>
    </location>
</feature>
<dbReference type="EMBL" id="JBIRYI010000011">
    <property type="protein sequence ID" value="MFI2488868.1"/>
    <property type="molecule type" value="Genomic_DNA"/>
</dbReference>
<dbReference type="InterPro" id="IPR027392">
    <property type="entry name" value="TF_Znf"/>
</dbReference>
<dbReference type="Proteomes" id="UP001611580">
    <property type="component" value="Unassembled WGS sequence"/>
</dbReference>
<sequence length="143" mass="16796">MLCPIDQTTLVMSERKGIEIDYCPTCRGVWLDRGELDKVIDRSVEAEIAAENRPSAPVAPPAPAAPSAPNPVHAGPAYGSPQPAYDPRYDDRRRDDDRRYDRDRRYDDDRRYDRDRRYDDDRRYDPRYKKKRKESILGELFDF</sequence>
<reference evidence="3 4" key="1">
    <citation type="submission" date="2024-10" db="EMBL/GenBank/DDBJ databases">
        <title>The Natural Products Discovery Center: Release of the First 8490 Sequenced Strains for Exploring Actinobacteria Biosynthetic Diversity.</title>
        <authorList>
            <person name="Kalkreuter E."/>
            <person name="Kautsar S.A."/>
            <person name="Yang D."/>
            <person name="Bader C.D."/>
            <person name="Teijaro C.N."/>
            <person name="Fluegel L."/>
            <person name="Davis C.M."/>
            <person name="Simpson J.R."/>
            <person name="Lauterbach L."/>
            <person name="Steele A.D."/>
            <person name="Gui C."/>
            <person name="Meng S."/>
            <person name="Li G."/>
            <person name="Viehrig K."/>
            <person name="Ye F."/>
            <person name="Su P."/>
            <person name="Kiefer A.F."/>
            <person name="Nichols A."/>
            <person name="Cepeda A.J."/>
            <person name="Yan W."/>
            <person name="Fan B."/>
            <person name="Jiang Y."/>
            <person name="Adhikari A."/>
            <person name="Zheng C.-J."/>
            <person name="Schuster L."/>
            <person name="Cowan T.M."/>
            <person name="Smanski M.J."/>
            <person name="Chevrette M.G."/>
            <person name="De Carvalho L.P.S."/>
            <person name="Shen B."/>
        </authorList>
    </citation>
    <scope>NUCLEOTIDE SEQUENCE [LARGE SCALE GENOMIC DNA]</scope>
    <source>
        <strain evidence="3 4">NPDC019481</strain>
    </source>
</reference>
<feature type="compositionally biased region" description="Basic and acidic residues" evidence="1">
    <location>
        <begin position="87"/>
        <end position="127"/>
    </location>
</feature>
<evidence type="ECO:0000256" key="1">
    <source>
        <dbReference type="SAM" id="MobiDB-lite"/>
    </source>
</evidence>
<accession>A0ABW7XNC1</accession>
<name>A0ABW7XNC1_9MICO</name>
<comment type="caution">
    <text evidence="3">The sequence shown here is derived from an EMBL/GenBank/DDBJ whole genome shotgun (WGS) entry which is preliminary data.</text>
</comment>
<keyword evidence="4" id="KW-1185">Reference proteome</keyword>
<evidence type="ECO:0000313" key="4">
    <source>
        <dbReference type="Proteomes" id="UP001611580"/>
    </source>
</evidence>
<dbReference type="RefSeq" id="WP_397405952.1">
    <property type="nucleotide sequence ID" value="NZ_JBIRYI010000011.1"/>
</dbReference>
<dbReference type="Pfam" id="PF13453">
    <property type="entry name" value="Zn_ribbon_TFIIB"/>
    <property type="match status" value="1"/>
</dbReference>
<organism evidence="3 4">
    <name type="scientific">Promicromonospora kroppenstedtii</name>
    <dbReference type="NCBI Taxonomy" id="440482"/>
    <lineage>
        <taxon>Bacteria</taxon>
        <taxon>Bacillati</taxon>
        <taxon>Actinomycetota</taxon>
        <taxon>Actinomycetes</taxon>
        <taxon>Micrococcales</taxon>
        <taxon>Promicromonosporaceae</taxon>
        <taxon>Promicromonospora</taxon>
    </lineage>
</organism>